<feature type="transmembrane region" description="Helical" evidence="7">
    <location>
        <begin position="67"/>
        <end position="84"/>
    </location>
</feature>
<feature type="transmembrane region" description="Helical" evidence="7">
    <location>
        <begin position="96"/>
        <end position="114"/>
    </location>
</feature>
<dbReference type="AlphaFoldDB" id="W9GV10"/>
<comment type="subcellular location">
    <subcellularLocation>
        <location evidence="6">Cell membrane</location>
        <topology evidence="6">Multi-pass membrane protein</topology>
    </subcellularLocation>
    <subcellularLocation>
        <location evidence="1">Membrane</location>
        <topology evidence="1">Multi-pass membrane protein</topology>
    </subcellularLocation>
</comment>
<comment type="caution">
    <text evidence="9">The sequence shown here is derived from an EMBL/GenBank/DDBJ whole genome shotgun (WGS) entry which is preliminary data.</text>
</comment>
<dbReference type="Pfam" id="PF00510">
    <property type="entry name" value="COX3"/>
    <property type="match status" value="1"/>
</dbReference>
<evidence type="ECO:0000313" key="9">
    <source>
        <dbReference type="EMBL" id="EWT07714.1"/>
    </source>
</evidence>
<evidence type="ECO:0000256" key="3">
    <source>
        <dbReference type="ARBA" id="ARBA00022989"/>
    </source>
</evidence>
<evidence type="ECO:0000313" key="10">
    <source>
        <dbReference type="Proteomes" id="UP000019494"/>
    </source>
</evidence>
<reference evidence="10" key="1">
    <citation type="submission" date="2013-08" db="EMBL/GenBank/DDBJ databases">
        <title>Intrasporangium oryzae NRRL B-24470.</title>
        <authorList>
            <person name="Liu H."/>
            <person name="Wang G."/>
        </authorList>
    </citation>
    <scope>NUCLEOTIDE SEQUENCE [LARGE SCALE GENOMIC DNA]</scope>
    <source>
        <strain evidence="10">Q5-1</strain>
    </source>
</reference>
<evidence type="ECO:0000259" key="8">
    <source>
        <dbReference type="Pfam" id="PF00510"/>
    </source>
</evidence>
<dbReference type="InterPro" id="IPR000298">
    <property type="entry name" value="Cyt_c_oxidase-like_su3"/>
</dbReference>
<dbReference type="InterPro" id="IPR013833">
    <property type="entry name" value="Cyt_c_oxidase_su3_a-hlx"/>
</dbReference>
<sequence length="202" mass="21840">MTSPTPALVAGHLDPEAARRMNKLGVILLIVGDAFFTFSLVFTYLYLRGLNTNGQWLTQKGAHPVSATYTWLVVLVVAASWLAYRWAERGGTDKARIVLGAGLASALVVLDLGLQVGQMVGAGFTPRDGAYQSAWMALAGYHVVHLLLTLFLGVAIVNRARLGRFAETAWHVTMVGYWWTWLVLATVIIAAATSLATTVPRA</sequence>
<evidence type="ECO:0000256" key="7">
    <source>
        <dbReference type="SAM" id="Phobius"/>
    </source>
</evidence>
<evidence type="ECO:0000256" key="6">
    <source>
        <dbReference type="RuleBase" id="RU003376"/>
    </source>
</evidence>
<dbReference type="SUPFAM" id="SSF81452">
    <property type="entry name" value="Cytochrome c oxidase subunit III-like"/>
    <property type="match status" value="1"/>
</dbReference>
<keyword evidence="2 6" id="KW-0812">Transmembrane</keyword>
<evidence type="ECO:0000256" key="1">
    <source>
        <dbReference type="ARBA" id="ARBA00004141"/>
    </source>
</evidence>
<keyword evidence="4 7" id="KW-0472">Membrane</keyword>
<accession>W9GV10</accession>
<feature type="domain" description="Heme-copper oxidase subunit III family profile" evidence="8">
    <location>
        <begin position="20"/>
        <end position="162"/>
    </location>
</feature>
<dbReference type="EMBL" id="AWQS01000006">
    <property type="protein sequence ID" value="EWT07714.1"/>
    <property type="molecule type" value="Genomic_DNA"/>
</dbReference>
<feature type="transmembrane region" description="Helical" evidence="7">
    <location>
        <begin position="26"/>
        <end position="47"/>
    </location>
</feature>
<evidence type="ECO:0000256" key="2">
    <source>
        <dbReference type="ARBA" id="ARBA00022692"/>
    </source>
</evidence>
<gene>
    <name evidence="9" type="ORF">N864_01025</name>
</gene>
<feature type="transmembrane region" description="Helical" evidence="7">
    <location>
        <begin position="134"/>
        <end position="157"/>
    </location>
</feature>
<name>W9GV10_9MICO</name>
<organism evidence="9 10">
    <name type="scientific">Intrasporangium chromatireducens Q5-1</name>
    <dbReference type="NCBI Taxonomy" id="584657"/>
    <lineage>
        <taxon>Bacteria</taxon>
        <taxon>Bacillati</taxon>
        <taxon>Actinomycetota</taxon>
        <taxon>Actinomycetes</taxon>
        <taxon>Micrococcales</taxon>
        <taxon>Intrasporangiaceae</taxon>
        <taxon>Intrasporangium</taxon>
    </lineage>
</organism>
<keyword evidence="10" id="KW-1185">Reference proteome</keyword>
<evidence type="ECO:0000256" key="4">
    <source>
        <dbReference type="ARBA" id="ARBA00023136"/>
    </source>
</evidence>
<dbReference type="GO" id="GO:0004129">
    <property type="term" value="F:cytochrome-c oxidase activity"/>
    <property type="evidence" value="ECO:0007669"/>
    <property type="project" value="InterPro"/>
</dbReference>
<dbReference type="InterPro" id="IPR035973">
    <property type="entry name" value="Cyt_c_oxidase_su3-like_sf"/>
</dbReference>
<dbReference type="Gene3D" id="1.20.120.80">
    <property type="entry name" value="Cytochrome c oxidase, subunit III, four-helix bundle"/>
    <property type="match status" value="1"/>
</dbReference>
<comment type="similarity">
    <text evidence="6">Belongs to the cytochrome c oxidase subunit 3 family.</text>
</comment>
<dbReference type="GO" id="GO:0005886">
    <property type="term" value="C:plasma membrane"/>
    <property type="evidence" value="ECO:0007669"/>
    <property type="project" value="UniProtKB-SubCell"/>
</dbReference>
<dbReference type="Proteomes" id="UP000019494">
    <property type="component" value="Unassembled WGS sequence"/>
</dbReference>
<evidence type="ECO:0000256" key="5">
    <source>
        <dbReference type="ARBA" id="ARBA00031400"/>
    </source>
</evidence>
<dbReference type="RefSeq" id="WP_034712621.1">
    <property type="nucleotide sequence ID" value="NZ_AWQS01000006.1"/>
</dbReference>
<dbReference type="GO" id="GO:0022904">
    <property type="term" value="P:respiratory electron transport chain"/>
    <property type="evidence" value="ECO:0007669"/>
    <property type="project" value="InterPro"/>
</dbReference>
<dbReference type="OrthoDB" id="5243043at2"/>
<keyword evidence="3 7" id="KW-1133">Transmembrane helix</keyword>
<protein>
    <recommendedName>
        <fullName evidence="5">Cytochrome aa3 subunit 3</fullName>
    </recommendedName>
</protein>
<proteinExistence type="inferred from homology"/>
<feature type="transmembrane region" description="Helical" evidence="7">
    <location>
        <begin position="178"/>
        <end position="199"/>
    </location>
</feature>